<dbReference type="InterPro" id="IPR001123">
    <property type="entry name" value="LeuE-type"/>
</dbReference>
<reference evidence="7 8" key="1">
    <citation type="submission" date="2019-03" db="EMBL/GenBank/DDBJ databases">
        <title>Genomic Encyclopedia of Archaeal and Bacterial Type Strains, Phase II (KMG-II): from individual species to whole genera.</title>
        <authorList>
            <person name="Goeker M."/>
        </authorList>
    </citation>
    <scope>NUCLEOTIDE SEQUENCE [LARGE SCALE GENOMIC DNA]</scope>
    <source>
        <strain evidence="7 8">DSM 25233</strain>
    </source>
</reference>
<evidence type="ECO:0000313" key="7">
    <source>
        <dbReference type="EMBL" id="TDT47464.1"/>
    </source>
</evidence>
<evidence type="ECO:0000256" key="5">
    <source>
        <dbReference type="ARBA" id="ARBA00023136"/>
    </source>
</evidence>
<dbReference type="Pfam" id="PF01810">
    <property type="entry name" value="LysE"/>
    <property type="match status" value="1"/>
</dbReference>
<protein>
    <submittedName>
        <fullName evidence="7">Threonine/homoserine/homoserine lactone efflux protein</fullName>
    </submittedName>
</protein>
<dbReference type="GO" id="GO:0005886">
    <property type="term" value="C:plasma membrane"/>
    <property type="evidence" value="ECO:0007669"/>
    <property type="project" value="UniProtKB-SubCell"/>
</dbReference>
<dbReference type="GO" id="GO:0015171">
    <property type="term" value="F:amino acid transmembrane transporter activity"/>
    <property type="evidence" value="ECO:0007669"/>
    <property type="project" value="TreeGrafter"/>
</dbReference>
<organism evidence="7 8">
    <name type="scientific">Maribacter spongiicola</name>
    <dbReference type="NCBI Taxonomy" id="1206753"/>
    <lineage>
        <taxon>Bacteria</taxon>
        <taxon>Pseudomonadati</taxon>
        <taxon>Bacteroidota</taxon>
        <taxon>Flavobacteriia</taxon>
        <taxon>Flavobacteriales</taxon>
        <taxon>Flavobacteriaceae</taxon>
        <taxon>Maribacter</taxon>
    </lineage>
</organism>
<evidence type="ECO:0000313" key="8">
    <source>
        <dbReference type="Proteomes" id="UP000294749"/>
    </source>
</evidence>
<comment type="caution">
    <text evidence="7">The sequence shown here is derived from an EMBL/GenBank/DDBJ whole genome shotgun (WGS) entry which is preliminary data.</text>
</comment>
<feature type="transmembrane region" description="Helical" evidence="6">
    <location>
        <begin position="20"/>
        <end position="43"/>
    </location>
</feature>
<feature type="transmembrane region" description="Helical" evidence="6">
    <location>
        <begin position="85"/>
        <end position="105"/>
    </location>
</feature>
<proteinExistence type="predicted"/>
<comment type="subcellular location">
    <subcellularLocation>
        <location evidence="1">Cell membrane</location>
        <topology evidence="1">Multi-pass membrane protein</topology>
    </subcellularLocation>
</comment>
<keyword evidence="2" id="KW-1003">Cell membrane</keyword>
<evidence type="ECO:0000256" key="2">
    <source>
        <dbReference type="ARBA" id="ARBA00022475"/>
    </source>
</evidence>
<dbReference type="PANTHER" id="PTHR30086">
    <property type="entry name" value="ARGININE EXPORTER PROTEIN ARGO"/>
    <property type="match status" value="1"/>
</dbReference>
<dbReference type="AlphaFoldDB" id="A0A4R7KBR1"/>
<feature type="transmembrane region" description="Helical" evidence="6">
    <location>
        <begin position="200"/>
        <end position="219"/>
    </location>
</feature>
<name>A0A4R7KBR1_9FLAO</name>
<dbReference type="EMBL" id="SOAY01000010">
    <property type="protein sequence ID" value="TDT47464.1"/>
    <property type="molecule type" value="Genomic_DNA"/>
</dbReference>
<keyword evidence="8" id="KW-1185">Reference proteome</keyword>
<evidence type="ECO:0000256" key="3">
    <source>
        <dbReference type="ARBA" id="ARBA00022692"/>
    </source>
</evidence>
<accession>A0A4R7KBR1</accession>
<keyword evidence="5 6" id="KW-0472">Membrane</keyword>
<keyword evidence="4 6" id="KW-1133">Transmembrane helix</keyword>
<dbReference type="PIRSF" id="PIRSF006324">
    <property type="entry name" value="LeuE"/>
    <property type="match status" value="1"/>
</dbReference>
<dbReference type="Proteomes" id="UP000294749">
    <property type="component" value="Unassembled WGS sequence"/>
</dbReference>
<sequence length="220" mass="24113">MVIRTFQVKLISSRLNYDILLAFSMATFVLALSPGPDNIFVLIQSMTNGKRNGLAVVAGLMTGCLVHTTLLAFGVSAIIKNNPAIFTFIKMFGAAYLIYLAVMVYKGGDVIAIGGETKNKKSLRSLYKQGFIMNVLNPKVTIFFLAFFPGFLFSDSLSTVIQFYTLGFLFILVSSVVFGSIALLSGQISIFLTANKKTGFVLKWVQIMVFIGIAVYLFFG</sequence>
<gene>
    <name evidence="7" type="ORF">CLV90_1540</name>
</gene>
<evidence type="ECO:0000256" key="1">
    <source>
        <dbReference type="ARBA" id="ARBA00004651"/>
    </source>
</evidence>
<feature type="transmembrane region" description="Helical" evidence="6">
    <location>
        <begin position="126"/>
        <end position="148"/>
    </location>
</feature>
<keyword evidence="3 6" id="KW-0812">Transmembrane</keyword>
<evidence type="ECO:0000256" key="6">
    <source>
        <dbReference type="SAM" id="Phobius"/>
    </source>
</evidence>
<feature type="transmembrane region" description="Helical" evidence="6">
    <location>
        <begin position="168"/>
        <end position="193"/>
    </location>
</feature>
<dbReference type="PANTHER" id="PTHR30086:SF20">
    <property type="entry name" value="ARGININE EXPORTER PROTEIN ARGO-RELATED"/>
    <property type="match status" value="1"/>
</dbReference>
<evidence type="ECO:0000256" key="4">
    <source>
        <dbReference type="ARBA" id="ARBA00022989"/>
    </source>
</evidence>
<feature type="transmembrane region" description="Helical" evidence="6">
    <location>
        <begin position="55"/>
        <end position="79"/>
    </location>
</feature>